<evidence type="ECO:0000313" key="4">
    <source>
        <dbReference type="Proteomes" id="UP001605036"/>
    </source>
</evidence>
<dbReference type="Proteomes" id="UP001605036">
    <property type="component" value="Unassembled WGS sequence"/>
</dbReference>
<feature type="domain" description="Replitron HUH endonuclease" evidence="2">
    <location>
        <begin position="42"/>
        <end position="165"/>
    </location>
</feature>
<protein>
    <recommendedName>
        <fullName evidence="2">Replitron HUH endonuclease domain-containing protein</fullName>
    </recommendedName>
</protein>
<name>A0ABD1XRL1_9MARC</name>
<dbReference type="Pfam" id="PF21859">
    <property type="entry name" value="Replitron_HUH"/>
    <property type="match status" value="1"/>
</dbReference>
<evidence type="ECO:0000259" key="2">
    <source>
        <dbReference type="Pfam" id="PF21859"/>
    </source>
</evidence>
<sequence>MKRTTWMNQQEAKKRNKMLNEDAQKPAKKPRRVPEKMFDVSLTIGIPGENVDDKVFDLLVKWLEYRAKRAILALERGDSFLQLHVQGMVGVKTSSTRILKREIKEMIGWESNGLVGASVCLKSLHYKGLHTVIGLIGYCLKDEGAPHFKFYSKNVSEEQKAEGHRMHNIYGASEYKHKLELTLANIVGRALQFCKY</sequence>
<organism evidence="3 4">
    <name type="scientific">Riccia fluitans</name>
    <dbReference type="NCBI Taxonomy" id="41844"/>
    <lineage>
        <taxon>Eukaryota</taxon>
        <taxon>Viridiplantae</taxon>
        <taxon>Streptophyta</taxon>
        <taxon>Embryophyta</taxon>
        <taxon>Marchantiophyta</taxon>
        <taxon>Marchantiopsida</taxon>
        <taxon>Marchantiidae</taxon>
        <taxon>Marchantiales</taxon>
        <taxon>Ricciaceae</taxon>
        <taxon>Riccia</taxon>
    </lineage>
</organism>
<accession>A0ABD1XRL1</accession>
<evidence type="ECO:0000256" key="1">
    <source>
        <dbReference type="SAM" id="MobiDB-lite"/>
    </source>
</evidence>
<dbReference type="AlphaFoldDB" id="A0ABD1XRL1"/>
<feature type="compositionally biased region" description="Polar residues" evidence="1">
    <location>
        <begin position="1"/>
        <end position="10"/>
    </location>
</feature>
<proteinExistence type="predicted"/>
<keyword evidence="4" id="KW-1185">Reference proteome</keyword>
<feature type="region of interest" description="Disordered" evidence="1">
    <location>
        <begin position="1"/>
        <end position="32"/>
    </location>
</feature>
<evidence type="ECO:0000313" key="3">
    <source>
        <dbReference type="EMBL" id="KAL2611588.1"/>
    </source>
</evidence>
<gene>
    <name evidence="3" type="ORF">R1flu_023280</name>
</gene>
<dbReference type="EMBL" id="JBHFFA010000007">
    <property type="protein sequence ID" value="KAL2611588.1"/>
    <property type="molecule type" value="Genomic_DNA"/>
</dbReference>
<dbReference type="InterPro" id="IPR054424">
    <property type="entry name" value="Replitron_HUH"/>
</dbReference>
<reference evidence="3 4" key="1">
    <citation type="submission" date="2024-09" db="EMBL/GenBank/DDBJ databases">
        <title>Chromosome-scale assembly of Riccia fluitans.</title>
        <authorList>
            <person name="Paukszto L."/>
            <person name="Sawicki J."/>
            <person name="Karawczyk K."/>
            <person name="Piernik-Szablinska J."/>
            <person name="Szczecinska M."/>
            <person name="Mazdziarz M."/>
        </authorList>
    </citation>
    <scope>NUCLEOTIDE SEQUENCE [LARGE SCALE GENOMIC DNA]</scope>
    <source>
        <strain evidence="3">Rf_01</strain>
        <tissue evidence="3">Aerial parts of the thallus</tissue>
    </source>
</reference>
<comment type="caution">
    <text evidence="3">The sequence shown here is derived from an EMBL/GenBank/DDBJ whole genome shotgun (WGS) entry which is preliminary data.</text>
</comment>